<feature type="signal peptide" evidence="2">
    <location>
        <begin position="1"/>
        <end position="17"/>
    </location>
</feature>
<feature type="compositionally biased region" description="Low complexity" evidence="1">
    <location>
        <begin position="74"/>
        <end position="89"/>
    </location>
</feature>
<feature type="compositionally biased region" description="Polar residues" evidence="1">
    <location>
        <begin position="119"/>
        <end position="131"/>
    </location>
</feature>
<keyword evidence="2" id="KW-0732">Signal</keyword>
<protein>
    <submittedName>
        <fullName evidence="3">Uncharacterized protein</fullName>
    </submittedName>
</protein>
<dbReference type="GeneID" id="37013791"/>
<evidence type="ECO:0000256" key="1">
    <source>
        <dbReference type="SAM" id="MobiDB-lite"/>
    </source>
</evidence>
<sequence>MRLHLLATLALLSVVLAHTVPTLAANSPLLQRPTRHSLLLEEASAAHNELLKRGGGDPGASTSGTKESPGPWRSLFPSFPSPTSASVPSSPDPVPWHKFKHPLYSSPVEHWRSLFHNGPPQTKSAPASPQNDKQKALGKVKSLPTSPGTPAWSYHSLSSLGSFRASPDSVKSQPPSPLKGKKQRGTYTLTKPKKNTWFGWFKKEKHITAAPTYKNDKIRSPAHLHDKETRKYKTFFYGKKAKQFATIVRPSVLRSEEGHEKQKLRKLMVKTAKKLGKEFG</sequence>
<dbReference type="Proteomes" id="UP000245942">
    <property type="component" value="Unassembled WGS sequence"/>
</dbReference>
<reference evidence="3 4" key="1">
    <citation type="journal article" date="2018" name="Mol. Biol. Evol.">
        <title>Broad Genomic Sampling Reveals a Smut Pathogenic Ancestry of the Fungal Clade Ustilaginomycotina.</title>
        <authorList>
            <person name="Kijpornyongpan T."/>
            <person name="Mondo S.J."/>
            <person name="Barry K."/>
            <person name="Sandor L."/>
            <person name="Lee J."/>
            <person name="Lipzen A."/>
            <person name="Pangilinan J."/>
            <person name="LaButti K."/>
            <person name="Hainaut M."/>
            <person name="Henrissat B."/>
            <person name="Grigoriev I.V."/>
            <person name="Spatafora J.W."/>
            <person name="Aime M.C."/>
        </authorList>
    </citation>
    <scope>NUCLEOTIDE SEQUENCE [LARGE SCALE GENOMIC DNA]</scope>
    <source>
        <strain evidence="3 4">MCA 4718</strain>
    </source>
</reference>
<feature type="region of interest" description="Disordered" evidence="1">
    <location>
        <begin position="50"/>
        <end position="92"/>
    </location>
</feature>
<keyword evidence="4" id="KW-1185">Reference proteome</keyword>
<dbReference type="RefSeq" id="XP_025348892.1">
    <property type="nucleotide sequence ID" value="XM_025492057.1"/>
</dbReference>
<name>A0A316U981_9BASI</name>
<proteinExistence type="predicted"/>
<dbReference type="AlphaFoldDB" id="A0A316U981"/>
<evidence type="ECO:0000313" key="4">
    <source>
        <dbReference type="Proteomes" id="UP000245942"/>
    </source>
</evidence>
<organism evidence="3 4">
    <name type="scientific">Pseudomicrostroma glucosiphilum</name>
    <dbReference type="NCBI Taxonomy" id="1684307"/>
    <lineage>
        <taxon>Eukaryota</taxon>
        <taxon>Fungi</taxon>
        <taxon>Dikarya</taxon>
        <taxon>Basidiomycota</taxon>
        <taxon>Ustilaginomycotina</taxon>
        <taxon>Exobasidiomycetes</taxon>
        <taxon>Microstromatales</taxon>
        <taxon>Microstromatales incertae sedis</taxon>
        <taxon>Pseudomicrostroma</taxon>
    </lineage>
</organism>
<dbReference type="EMBL" id="KZ819324">
    <property type="protein sequence ID" value="PWN21732.1"/>
    <property type="molecule type" value="Genomic_DNA"/>
</dbReference>
<accession>A0A316U981</accession>
<feature type="region of interest" description="Disordered" evidence="1">
    <location>
        <begin position="163"/>
        <end position="185"/>
    </location>
</feature>
<evidence type="ECO:0000256" key="2">
    <source>
        <dbReference type="SAM" id="SignalP"/>
    </source>
</evidence>
<evidence type="ECO:0000313" key="3">
    <source>
        <dbReference type="EMBL" id="PWN21732.1"/>
    </source>
</evidence>
<feature type="region of interest" description="Disordered" evidence="1">
    <location>
        <begin position="112"/>
        <end position="149"/>
    </location>
</feature>
<feature type="chain" id="PRO_5016340755" evidence="2">
    <location>
        <begin position="18"/>
        <end position="280"/>
    </location>
</feature>
<gene>
    <name evidence="3" type="ORF">BCV69DRAFT_281662</name>
</gene>